<dbReference type="GO" id="GO:0071978">
    <property type="term" value="P:bacterial-type flagellum-dependent swarming motility"/>
    <property type="evidence" value="ECO:0007669"/>
    <property type="project" value="TreeGrafter"/>
</dbReference>
<comment type="similarity">
    <text evidence="2 6">Belongs to the flagella basal body rod proteins family.</text>
</comment>
<accession>A0A494W6I8</accession>
<dbReference type="Pfam" id="PF00460">
    <property type="entry name" value="Flg_bb_rod"/>
    <property type="match status" value="1"/>
</dbReference>
<organism evidence="10 11">
    <name type="scientific">Sphingobium amiense</name>
    <dbReference type="NCBI Taxonomy" id="135719"/>
    <lineage>
        <taxon>Bacteria</taxon>
        <taxon>Pseudomonadati</taxon>
        <taxon>Pseudomonadota</taxon>
        <taxon>Alphaproteobacteria</taxon>
        <taxon>Sphingomonadales</taxon>
        <taxon>Sphingomonadaceae</taxon>
        <taxon>Sphingobium</taxon>
    </lineage>
</organism>
<dbReference type="Pfam" id="PF06429">
    <property type="entry name" value="Flg_bbr_C"/>
    <property type="match status" value="1"/>
</dbReference>
<dbReference type="PANTHER" id="PTHR30435:SF18">
    <property type="entry name" value="FLAGELLAR BASAL-BODY ROD PROTEIN FLGF"/>
    <property type="match status" value="1"/>
</dbReference>
<evidence type="ECO:0000259" key="7">
    <source>
        <dbReference type="Pfam" id="PF00460"/>
    </source>
</evidence>
<feature type="domain" description="Flagellar basal-body/hook protein C-terminal" evidence="8">
    <location>
        <begin position="198"/>
        <end position="238"/>
    </location>
</feature>
<feature type="domain" description="Flagellar basal body rod protein N-terminal" evidence="7">
    <location>
        <begin position="6"/>
        <end position="35"/>
    </location>
</feature>
<dbReference type="InterPro" id="IPR053967">
    <property type="entry name" value="LlgE_F_G-like_D1"/>
</dbReference>
<evidence type="ECO:0000259" key="9">
    <source>
        <dbReference type="Pfam" id="PF22692"/>
    </source>
</evidence>
<dbReference type="Proteomes" id="UP000279959">
    <property type="component" value="Chromosome"/>
</dbReference>
<dbReference type="Pfam" id="PF22692">
    <property type="entry name" value="LlgE_F_G_D1"/>
    <property type="match status" value="1"/>
</dbReference>
<dbReference type="RefSeq" id="WP_066701567.1">
    <property type="nucleotide sequence ID" value="NZ_AP018664.1"/>
</dbReference>
<feature type="domain" description="Flagellar hook protein FlgE/F/G-like D1" evidence="9">
    <location>
        <begin position="81"/>
        <end position="144"/>
    </location>
</feature>
<dbReference type="InterPro" id="IPR001444">
    <property type="entry name" value="Flag_bb_rod_N"/>
</dbReference>
<keyword evidence="11" id="KW-1185">Reference proteome</keyword>
<name>A0A494W6I8_9SPHN</name>
<evidence type="ECO:0000256" key="1">
    <source>
        <dbReference type="ARBA" id="ARBA00004117"/>
    </source>
</evidence>
<evidence type="ECO:0000256" key="2">
    <source>
        <dbReference type="ARBA" id="ARBA00009677"/>
    </source>
</evidence>
<gene>
    <name evidence="10" type="ORF">SAMIE_1024370</name>
</gene>
<dbReference type="InterPro" id="IPR010930">
    <property type="entry name" value="Flg_bb/hook_C_dom"/>
</dbReference>
<reference evidence="10 11" key="1">
    <citation type="submission" date="2018-05" db="EMBL/GenBank/DDBJ databases">
        <title>Complete Genome Sequence of the Nonylphenol-Degrading Bacterium Sphingobium amiense DSM 16289T.</title>
        <authorList>
            <person name="Ootsuka M."/>
            <person name="Nishizawa T."/>
            <person name="Ohta H."/>
        </authorList>
    </citation>
    <scope>NUCLEOTIDE SEQUENCE [LARGE SCALE GENOMIC DNA]</scope>
    <source>
        <strain evidence="10 11">DSM 16289</strain>
    </source>
</reference>
<sequence length="247" mass="25435">MDRLVNTALTAMRGAMARQASVANNLANVNTVGFRAEVANAETRWIKGDTFDTRAQASEQVIAADMAQGAVTSTGNPLDVAMDGDALLTVQAEDGSEAYTRRGDLKVTDSGLLTTGDGLAVLGEGGPIVLPQMDSVSIAQDGSIWGVPQGGDPANPQQVDKLKLVNAAGSGIAKGKDGLFREVNGGALPSDPLATVTSGSLEGSNVNATTALIQMIEASRAYETQIKMIDTAKQLDDGGASLMRLDS</sequence>
<evidence type="ECO:0000259" key="8">
    <source>
        <dbReference type="Pfam" id="PF06429"/>
    </source>
</evidence>
<keyword evidence="10" id="KW-0966">Cell projection</keyword>
<evidence type="ECO:0000256" key="5">
    <source>
        <dbReference type="ARBA" id="ARBA00040228"/>
    </source>
</evidence>
<dbReference type="NCBIfam" id="TIGR03506">
    <property type="entry name" value="FlgEFG_subfam"/>
    <property type="match status" value="1"/>
</dbReference>
<comment type="subunit">
    <text evidence="4 6">The basal body constitutes a major portion of the flagellar organelle and consists of five rings (E,L,P,S, and M) mounted on a central rod. The rod consists of about 26 subunits of FlgG in the distal portion, and FlgB, FlgC and FlgF are thought to build up the proximal portion of the rod with about 6 subunits each.</text>
</comment>
<keyword evidence="10" id="KW-0282">Flagellum</keyword>
<dbReference type="NCBIfam" id="NF009280">
    <property type="entry name" value="PRK12640.1"/>
    <property type="match status" value="1"/>
</dbReference>
<dbReference type="EMBL" id="AP018664">
    <property type="protein sequence ID" value="BBD98936.1"/>
    <property type="molecule type" value="Genomic_DNA"/>
</dbReference>
<comment type="subcellular location">
    <subcellularLocation>
        <location evidence="1 6">Bacterial flagellum basal body</location>
    </subcellularLocation>
</comment>
<dbReference type="KEGG" id="sami:SAMIE_1024370"/>
<dbReference type="PANTHER" id="PTHR30435">
    <property type="entry name" value="FLAGELLAR PROTEIN"/>
    <property type="match status" value="1"/>
</dbReference>
<dbReference type="SUPFAM" id="SSF117143">
    <property type="entry name" value="Flagellar hook protein flgE"/>
    <property type="match status" value="1"/>
</dbReference>
<evidence type="ECO:0000313" key="11">
    <source>
        <dbReference type="Proteomes" id="UP000279959"/>
    </source>
</evidence>
<dbReference type="AlphaFoldDB" id="A0A494W6I8"/>
<dbReference type="GO" id="GO:0030694">
    <property type="term" value="C:bacterial-type flagellum basal body, rod"/>
    <property type="evidence" value="ECO:0007669"/>
    <property type="project" value="UniProtKB-UniRule"/>
</dbReference>
<evidence type="ECO:0000256" key="6">
    <source>
        <dbReference type="RuleBase" id="RU362116"/>
    </source>
</evidence>
<evidence type="ECO:0000256" key="3">
    <source>
        <dbReference type="ARBA" id="ARBA00023143"/>
    </source>
</evidence>
<evidence type="ECO:0000256" key="4">
    <source>
        <dbReference type="ARBA" id="ARBA00038560"/>
    </source>
</evidence>
<proteinExistence type="inferred from homology"/>
<dbReference type="InterPro" id="IPR020013">
    <property type="entry name" value="Flagellar_FlgE/F/G"/>
</dbReference>
<evidence type="ECO:0000313" key="10">
    <source>
        <dbReference type="EMBL" id="BBD98936.1"/>
    </source>
</evidence>
<keyword evidence="3 6" id="KW-0975">Bacterial flagellum</keyword>
<keyword evidence="10" id="KW-0969">Cilium</keyword>
<protein>
    <recommendedName>
        <fullName evidence="5 6">Flagellar basal-body rod protein FlgF</fullName>
    </recommendedName>
</protein>
<dbReference type="InterPro" id="IPR037925">
    <property type="entry name" value="FlgE/F/G-like"/>
</dbReference>